<dbReference type="AlphaFoldDB" id="A0A0A8YJB5"/>
<accession>A0A0A8YJB5</accession>
<dbReference type="EMBL" id="GBRH01271231">
    <property type="protein sequence ID" value="JAD26664.1"/>
    <property type="molecule type" value="Transcribed_RNA"/>
</dbReference>
<reference evidence="1" key="1">
    <citation type="submission" date="2014-09" db="EMBL/GenBank/DDBJ databases">
        <authorList>
            <person name="Magalhaes I.L.F."/>
            <person name="Oliveira U."/>
            <person name="Santos F.R."/>
            <person name="Vidigal T.H.D.A."/>
            <person name="Brescovit A.D."/>
            <person name="Santos A.J."/>
        </authorList>
    </citation>
    <scope>NUCLEOTIDE SEQUENCE</scope>
    <source>
        <tissue evidence="1">Shoot tissue taken approximately 20 cm above the soil surface</tissue>
    </source>
</reference>
<proteinExistence type="predicted"/>
<name>A0A0A8YJB5_ARUDO</name>
<sequence length="48" mass="5295">MAHRCAAAFRPSTMAVAHLALLQLRASPRVQWTVCVSSRFSDSCSQVF</sequence>
<evidence type="ECO:0000313" key="1">
    <source>
        <dbReference type="EMBL" id="JAD26664.1"/>
    </source>
</evidence>
<reference evidence="1" key="2">
    <citation type="journal article" date="2015" name="Data Brief">
        <title>Shoot transcriptome of the giant reed, Arundo donax.</title>
        <authorList>
            <person name="Barrero R.A."/>
            <person name="Guerrero F.D."/>
            <person name="Moolhuijzen P."/>
            <person name="Goolsby J.A."/>
            <person name="Tidwell J."/>
            <person name="Bellgard S.E."/>
            <person name="Bellgard M.I."/>
        </authorList>
    </citation>
    <scope>NUCLEOTIDE SEQUENCE</scope>
    <source>
        <tissue evidence="1">Shoot tissue taken approximately 20 cm above the soil surface</tissue>
    </source>
</reference>
<protein>
    <submittedName>
        <fullName evidence="1">Uncharacterized protein</fullName>
    </submittedName>
</protein>
<organism evidence="1">
    <name type="scientific">Arundo donax</name>
    <name type="common">Giant reed</name>
    <name type="synonym">Donax arundinaceus</name>
    <dbReference type="NCBI Taxonomy" id="35708"/>
    <lineage>
        <taxon>Eukaryota</taxon>
        <taxon>Viridiplantae</taxon>
        <taxon>Streptophyta</taxon>
        <taxon>Embryophyta</taxon>
        <taxon>Tracheophyta</taxon>
        <taxon>Spermatophyta</taxon>
        <taxon>Magnoliopsida</taxon>
        <taxon>Liliopsida</taxon>
        <taxon>Poales</taxon>
        <taxon>Poaceae</taxon>
        <taxon>PACMAD clade</taxon>
        <taxon>Arundinoideae</taxon>
        <taxon>Arundineae</taxon>
        <taxon>Arundo</taxon>
    </lineage>
</organism>